<reference evidence="1" key="1">
    <citation type="submission" date="2023-05" db="EMBL/GenBank/DDBJ databases">
        <title>Genome analysis of newly isolated bacteriophages.</title>
        <authorList>
            <person name="Wojcicki M."/>
            <person name="Swider O."/>
            <person name="Srednicka P."/>
            <person name="Shymialevich D."/>
        </authorList>
    </citation>
    <scope>NUCLEOTIDE SEQUENCE</scope>
</reference>
<keyword evidence="2" id="KW-1185">Reference proteome</keyword>
<evidence type="ECO:0000313" key="1">
    <source>
        <dbReference type="EMBL" id="WLW41019.1"/>
    </source>
</evidence>
<protein>
    <submittedName>
        <fullName evidence="1">Uncharacterized protein</fullName>
    </submittedName>
</protein>
<name>A0AA50IHP1_9CAUD</name>
<proteinExistence type="predicted"/>
<gene>
    <name evidence="1" type="ORF">IBHPHPPA_00019</name>
</gene>
<dbReference type="Proteomes" id="UP001234853">
    <property type="component" value="Segment"/>
</dbReference>
<organism evidence="1 2">
    <name type="scientific">Salmonella phage KKP 3828</name>
    <dbReference type="NCBI Taxonomy" id="3041358"/>
    <lineage>
        <taxon>Viruses</taxon>
        <taxon>Duplodnaviria</taxon>
        <taxon>Heunggongvirae</taxon>
        <taxon>Uroviricota</taxon>
        <taxon>Caudoviricetes</taxon>
        <taxon>Autographivirales</taxon>
        <taxon>Autoscriptoviridae</taxon>
        <taxon>Slopekvirinae</taxon>
        <taxon>Koutsourovirus</taxon>
        <taxon>Koutsourovirus KKP3828</taxon>
    </lineage>
</organism>
<dbReference type="EMBL" id="OR067835">
    <property type="protein sequence ID" value="WLW41019.1"/>
    <property type="molecule type" value="Genomic_DNA"/>
</dbReference>
<accession>A0AA50IHP1</accession>
<evidence type="ECO:0000313" key="2">
    <source>
        <dbReference type="Proteomes" id="UP001234853"/>
    </source>
</evidence>
<sequence>MQVNAETLQKRIKSLQARGNAEYALPLTINETYQLEAYKMLLAYLLHDGAVDYLYGIEDKLND</sequence>